<keyword evidence="11 14" id="KW-1133">Transmembrane helix</keyword>
<evidence type="ECO:0000256" key="13">
    <source>
        <dbReference type="ARBA" id="ARBA00023136"/>
    </source>
</evidence>
<dbReference type="CDD" id="cd06225">
    <property type="entry name" value="HAMP"/>
    <property type="match status" value="1"/>
</dbReference>
<dbReference type="PROSITE" id="PS50109">
    <property type="entry name" value="HIS_KIN"/>
    <property type="match status" value="1"/>
</dbReference>
<dbReference type="InterPro" id="IPR003594">
    <property type="entry name" value="HATPase_dom"/>
</dbReference>
<dbReference type="InterPro" id="IPR029151">
    <property type="entry name" value="Sensor-like_sf"/>
</dbReference>
<dbReference type="SUPFAM" id="SSF55874">
    <property type="entry name" value="ATPase domain of HSP90 chaperone/DNA topoisomerase II/histidine kinase"/>
    <property type="match status" value="1"/>
</dbReference>
<keyword evidence="4" id="KW-1003">Cell membrane</keyword>
<dbReference type="InterPro" id="IPR050482">
    <property type="entry name" value="Sensor_HK_TwoCompSys"/>
</dbReference>
<dbReference type="Pfam" id="PF02518">
    <property type="entry name" value="HATPase_c"/>
    <property type="match status" value="1"/>
</dbReference>
<feature type="domain" description="HAMP" evidence="16">
    <location>
        <begin position="189"/>
        <end position="241"/>
    </location>
</feature>
<evidence type="ECO:0000256" key="4">
    <source>
        <dbReference type="ARBA" id="ARBA00022475"/>
    </source>
</evidence>
<evidence type="ECO:0000256" key="3">
    <source>
        <dbReference type="ARBA" id="ARBA00012438"/>
    </source>
</evidence>
<keyword evidence="7 14" id="KW-0812">Transmembrane</keyword>
<dbReference type="Gene3D" id="1.20.5.1930">
    <property type="match status" value="1"/>
</dbReference>
<accession>A0A154BN69</accession>
<evidence type="ECO:0000256" key="14">
    <source>
        <dbReference type="SAM" id="Phobius"/>
    </source>
</evidence>
<evidence type="ECO:0000259" key="16">
    <source>
        <dbReference type="PROSITE" id="PS50885"/>
    </source>
</evidence>
<keyword evidence="8" id="KW-0547">Nucleotide-binding</keyword>
<keyword evidence="18" id="KW-1185">Reference proteome</keyword>
<evidence type="ECO:0000256" key="12">
    <source>
        <dbReference type="ARBA" id="ARBA00023012"/>
    </source>
</evidence>
<dbReference type="Pfam" id="PF00672">
    <property type="entry name" value="HAMP"/>
    <property type="match status" value="1"/>
</dbReference>
<dbReference type="RefSeq" id="WP_066245035.1">
    <property type="nucleotide sequence ID" value="NZ_LSGP01000025.1"/>
</dbReference>
<evidence type="ECO:0000313" key="18">
    <source>
        <dbReference type="Proteomes" id="UP000076268"/>
    </source>
</evidence>
<gene>
    <name evidence="17" type="ORF">AXX12_14365</name>
</gene>
<evidence type="ECO:0000256" key="6">
    <source>
        <dbReference type="ARBA" id="ARBA00022679"/>
    </source>
</evidence>
<dbReference type="GO" id="GO:0005524">
    <property type="term" value="F:ATP binding"/>
    <property type="evidence" value="ECO:0007669"/>
    <property type="project" value="UniProtKB-KW"/>
</dbReference>
<protein>
    <recommendedName>
        <fullName evidence="3">histidine kinase</fullName>
        <ecNumber evidence="3">2.7.13.3</ecNumber>
    </recommendedName>
</protein>
<organism evidence="17 18">
    <name type="scientific">Anaerosporomusa subterranea</name>
    <dbReference type="NCBI Taxonomy" id="1794912"/>
    <lineage>
        <taxon>Bacteria</taxon>
        <taxon>Bacillati</taxon>
        <taxon>Bacillota</taxon>
        <taxon>Negativicutes</taxon>
        <taxon>Acetonemataceae</taxon>
        <taxon>Anaerosporomusa</taxon>
    </lineage>
</organism>
<dbReference type="GO" id="GO:0000155">
    <property type="term" value="F:phosphorelay sensor kinase activity"/>
    <property type="evidence" value="ECO:0007669"/>
    <property type="project" value="InterPro"/>
</dbReference>
<evidence type="ECO:0000256" key="5">
    <source>
        <dbReference type="ARBA" id="ARBA00022553"/>
    </source>
</evidence>
<reference evidence="17 18" key="1">
    <citation type="submission" date="2016-02" db="EMBL/GenBank/DDBJ databases">
        <title>Anaerosporomusa subterraneum gen. nov., sp. nov., a spore-forming obligate anaerobe isolated from saprolite.</title>
        <authorList>
            <person name="Choi J.K."/>
            <person name="Shah M."/>
            <person name="Yee N."/>
        </authorList>
    </citation>
    <scope>NUCLEOTIDE SEQUENCE [LARGE SCALE GENOMIC DNA]</scope>
    <source>
        <strain evidence="17 18">RU4</strain>
    </source>
</reference>
<comment type="subcellular location">
    <subcellularLocation>
        <location evidence="2">Cell membrane</location>
        <topology evidence="2">Multi-pass membrane protein</topology>
    </subcellularLocation>
</comment>
<dbReference type="EMBL" id="LSGP01000025">
    <property type="protein sequence ID" value="KYZ75335.1"/>
    <property type="molecule type" value="Genomic_DNA"/>
</dbReference>
<keyword evidence="12" id="KW-0902">Two-component regulatory system</keyword>
<name>A0A154BN69_ANASB</name>
<dbReference type="CDD" id="cd16917">
    <property type="entry name" value="HATPase_UhpB-NarQ-NarX-like"/>
    <property type="match status" value="1"/>
</dbReference>
<dbReference type="EC" id="2.7.13.3" evidence="3"/>
<evidence type="ECO:0000313" key="17">
    <source>
        <dbReference type="EMBL" id="KYZ75335.1"/>
    </source>
</evidence>
<dbReference type="GO" id="GO:0046983">
    <property type="term" value="F:protein dimerization activity"/>
    <property type="evidence" value="ECO:0007669"/>
    <property type="project" value="InterPro"/>
</dbReference>
<comment type="caution">
    <text evidence="17">The sequence shown here is derived from an EMBL/GenBank/DDBJ whole genome shotgun (WGS) entry which is preliminary data.</text>
</comment>
<dbReference type="OrthoDB" id="9781904at2"/>
<feature type="domain" description="Histidine kinase" evidence="15">
    <location>
        <begin position="379"/>
        <end position="472"/>
    </location>
</feature>
<dbReference type="InterPro" id="IPR011712">
    <property type="entry name" value="Sig_transdc_His_kin_sub3_dim/P"/>
</dbReference>
<dbReference type="SMART" id="SM00304">
    <property type="entry name" value="HAMP"/>
    <property type="match status" value="1"/>
</dbReference>
<dbReference type="Pfam" id="PF17203">
    <property type="entry name" value="sCache_3_2"/>
    <property type="match status" value="1"/>
</dbReference>
<dbReference type="AlphaFoldDB" id="A0A154BN69"/>
<dbReference type="InterPro" id="IPR036890">
    <property type="entry name" value="HATPase_C_sf"/>
</dbReference>
<dbReference type="InterPro" id="IPR033463">
    <property type="entry name" value="sCache_3"/>
</dbReference>
<evidence type="ECO:0000256" key="1">
    <source>
        <dbReference type="ARBA" id="ARBA00000085"/>
    </source>
</evidence>
<evidence type="ECO:0000256" key="9">
    <source>
        <dbReference type="ARBA" id="ARBA00022777"/>
    </source>
</evidence>
<keyword evidence="6" id="KW-0808">Transferase</keyword>
<evidence type="ECO:0000256" key="2">
    <source>
        <dbReference type="ARBA" id="ARBA00004651"/>
    </source>
</evidence>
<dbReference type="Proteomes" id="UP000076268">
    <property type="component" value="Unassembled WGS sequence"/>
</dbReference>
<comment type="catalytic activity">
    <reaction evidence="1">
        <text>ATP + protein L-histidine = ADP + protein N-phospho-L-histidine.</text>
        <dbReference type="EC" id="2.7.13.3"/>
    </reaction>
</comment>
<evidence type="ECO:0000256" key="11">
    <source>
        <dbReference type="ARBA" id="ARBA00022989"/>
    </source>
</evidence>
<dbReference type="SUPFAM" id="SSF158472">
    <property type="entry name" value="HAMP domain-like"/>
    <property type="match status" value="1"/>
</dbReference>
<feature type="transmembrane region" description="Helical" evidence="14">
    <location>
        <begin position="12"/>
        <end position="33"/>
    </location>
</feature>
<evidence type="ECO:0000259" key="15">
    <source>
        <dbReference type="PROSITE" id="PS50109"/>
    </source>
</evidence>
<dbReference type="SUPFAM" id="SSF103190">
    <property type="entry name" value="Sensory domain-like"/>
    <property type="match status" value="1"/>
</dbReference>
<evidence type="ECO:0000256" key="10">
    <source>
        <dbReference type="ARBA" id="ARBA00022840"/>
    </source>
</evidence>
<dbReference type="Gene3D" id="3.30.565.10">
    <property type="entry name" value="Histidine kinase-like ATPase, C-terminal domain"/>
    <property type="match status" value="1"/>
</dbReference>
<proteinExistence type="predicted"/>
<evidence type="ECO:0000256" key="7">
    <source>
        <dbReference type="ARBA" id="ARBA00022692"/>
    </source>
</evidence>
<keyword evidence="9" id="KW-0418">Kinase</keyword>
<dbReference type="STRING" id="1794912.AXX12_14365"/>
<dbReference type="InterPro" id="IPR003660">
    <property type="entry name" value="HAMP_dom"/>
</dbReference>
<dbReference type="InterPro" id="IPR005467">
    <property type="entry name" value="His_kinase_dom"/>
</dbReference>
<dbReference type="Gene3D" id="6.10.340.10">
    <property type="match status" value="1"/>
</dbReference>
<dbReference type="PANTHER" id="PTHR24421">
    <property type="entry name" value="NITRATE/NITRITE SENSOR PROTEIN NARX-RELATED"/>
    <property type="match status" value="1"/>
</dbReference>
<keyword evidence="5" id="KW-0597">Phosphoprotein</keyword>
<dbReference type="GO" id="GO:0005886">
    <property type="term" value="C:plasma membrane"/>
    <property type="evidence" value="ECO:0007669"/>
    <property type="project" value="UniProtKB-SubCell"/>
</dbReference>
<evidence type="ECO:0000256" key="8">
    <source>
        <dbReference type="ARBA" id="ARBA00022741"/>
    </source>
</evidence>
<dbReference type="PANTHER" id="PTHR24421:SF10">
    <property type="entry name" value="NITRATE_NITRITE SENSOR PROTEIN NARQ"/>
    <property type="match status" value="1"/>
</dbReference>
<dbReference type="Pfam" id="PF07730">
    <property type="entry name" value="HisKA_3"/>
    <property type="match status" value="1"/>
</dbReference>
<keyword evidence="13 14" id="KW-0472">Membrane</keyword>
<dbReference type="SMART" id="SM00387">
    <property type="entry name" value="HATPase_c"/>
    <property type="match status" value="1"/>
</dbReference>
<feature type="transmembrane region" description="Helical" evidence="14">
    <location>
        <begin position="169"/>
        <end position="191"/>
    </location>
</feature>
<sequence length="476" mass="52800">MMRFHDLSIYRKVVAVVLSVVFLLGFLSAVVIWDSLSDLMGQQLERRGAEIGNHVASLSTNHILVDDRYALHELIHETKVNTEDVKYILITDHQARVIAHTFPSGIPKGLKELNVSPKDTETRVVPYNSDEGQIRDILVPIEGGSVGYIRVGIAEEGTKDIIGRTLKKFAVIILVVCVLAVLLATKMASLITAPISKLVLVSQAIAKGQLHTKADVSRNDEIGKLALAFNEMASSLAATNDERDSLVGTLREKEYIRTTLLNKLITAQEDERRHISRELHDETGQSLTWLIMSMRALADKAADDKQREVLLNARDVASEVLGEIRDMAVELRPPVLDDLGVIAAMKKYIATYQQRFDINVKFSSVPEINNLDKRIAVALYRIMQEALTNIVKHSKATVVDVSISHNQNSIFMQIADNGHGIADDELEQAVRQNRLGIYGMKERAELLNGTFQMLSSSLMGGTTIIVTIPFEESEGE</sequence>
<keyword evidence="10" id="KW-0067">ATP-binding</keyword>
<dbReference type="PROSITE" id="PS50885">
    <property type="entry name" value="HAMP"/>
    <property type="match status" value="1"/>
</dbReference>